<dbReference type="Pfam" id="PF00069">
    <property type="entry name" value="Pkinase"/>
    <property type="match status" value="1"/>
</dbReference>
<keyword evidence="3" id="KW-0675">Receptor</keyword>
<protein>
    <submittedName>
        <fullName evidence="3">Leucine-rich repeat receptor-like protein kinase PXC2</fullName>
    </submittedName>
</protein>
<gene>
    <name evidence="3" type="ORF">RSOLAG22IIIB_08106</name>
</gene>
<keyword evidence="3" id="KW-0418">Kinase</keyword>
<reference evidence="3 4" key="1">
    <citation type="submission" date="2015-07" db="EMBL/GenBank/DDBJ databases">
        <authorList>
            <person name="Noorani M."/>
        </authorList>
    </citation>
    <scope>NUCLEOTIDE SEQUENCE [LARGE SCALE GENOMIC DNA]</scope>
    <source>
        <strain evidence="3">BBA 69670</strain>
    </source>
</reference>
<feature type="region of interest" description="Disordered" evidence="1">
    <location>
        <begin position="343"/>
        <end position="425"/>
    </location>
</feature>
<dbReference type="Proteomes" id="UP000044841">
    <property type="component" value="Unassembled WGS sequence"/>
</dbReference>
<evidence type="ECO:0000313" key="3">
    <source>
        <dbReference type="EMBL" id="CUA68736.1"/>
    </source>
</evidence>
<evidence type="ECO:0000256" key="1">
    <source>
        <dbReference type="SAM" id="MobiDB-lite"/>
    </source>
</evidence>
<feature type="compositionally biased region" description="Low complexity" evidence="1">
    <location>
        <begin position="399"/>
        <end position="425"/>
    </location>
</feature>
<feature type="domain" description="Protein kinase" evidence="2">
    <location>
        <begin position="538"/>
        <end position="802"/>
    </location>
</feature>
<evidence type="ECO:0000313" key="4">
    <source>
        <dbReference type="Proteomes" id="UP000044841"/>
    </source>
</evidence>
<accession>A0A0K6FR74</accession>
<dbReference type="Gene3D" id="1.10.510.10">
    <property type="entry name" value="Transferase(Phosphotransferase) domain 1"/>
    <property type="match status" value="2"/>
</dbReference>
<name>A0A0K6FR74_9AGAM</name>
<dbReference type="InterPro" id="IPR001245">
    <property type="entry name" value="Ser-Thr/Tyr_kinase_cat_dom"/>
</dbReference>
<evidence type="ECO:0000259" key="2">
    <source>
        <dbReference type="PROSITE" id="PS50011"/>
    </source>
</evidence>
<feature type="region of interest" description="Disordered" evidence="1">
    <location>
        <begin position="1"/>
        <end position="25"/>
    </location>
</feature>
<dbReference type="PANTHER" id="PTHR44329:SF214">
    <property type="entry name" value="PROTEIN KINASE DOMAIN-CONTAINING PROTEIN"/>
    <property type="match status" value="1"/>
</dbReference>
<dbReference type="GO" id="GO:0004674">
    <property type="term" value="F:protein serine/threonine kinase activity"/>
    <property type="evidence" value="ECO:0007669"/>
    <property type="project" value="TreeGrafter"/>
</dbReference>
<feature type="region of interest" description="Disordered" evidence="1">
    <location>
        <begin position="302"/>
        <end position="323"/>
    </location>
</feature>
<dbReference type="InterPro" id="IPR051681">
    <property type="entry name" value="Ser/Thr_Kinases-Pseudokinases"/>
</dbReference>
<dbReference type="PANTHER" id="PTHR44329">
    <property type="entry name" value="SERINE/THREONINE-PROTEIN KINASE TNNI3K-RELATED"/>
    <property type="match status" value="1"/>
</dbReference>
<dbReference type="InterPro" id="IPR011009">
    <property type="entry name" value="Kinase-like_dom_sf"/>
</dbReference>
<proteinExistence type="predicted"/>
<feature type="domain" description="Protein kinase" evidence="2">
    <location>
        <begin position="56"/>
        <end position="335"/>
    </location>
</feature>
<dbReference type="SMART" id="SM00220">
    <property type="entry name" value="S_TKc"/>
    <property type="match status" value="2"/>
</dbReference>
<dbReference type="AlphaFoldDB" id="A0A0K6FR74"/>
<organism evidence="3 4">
    <name type="scientific">Rhizoctonia solani</name>
    <dbReference type="NCBI Taxonomy" id="456999"/>
    <lineage>
        <taxon>Eukaryota</taxon>
        <taxon>Fungi</taxon>
        <taxon>Dikarya</taxon>
        <taxon>Basidiomycota</taxon>
        <taxon>Agaricomycotina</taxon>
        <taxon>Agaricomycetes</taxon>
        <taxon>Cantharellales</taxon>
        <taxon>Ceratobasidiaceae</taxon>
        <taxon>Rhizoctonia</taxon>
    </lineage>
</organism>
<sequence>MAEATPATAQVSYSTSASTKQPERDVITKDTPISQILSHLTRRGVPNLTEEIDLDSVSNYPVATGGFSDIFGAQRNNGGHVVIKLPRIVSSDPGGAGLQIASRGVYNWSKCRHPNVHEFLGFVVFYDRIGMVSTWESNGNIRNYLQCEDLSVTDRLRLCTEISKGVSYLHQAGIVHGDIKGNNVLISWDGTAMLTDFDDAELGERSLVFTMTGKLALSLRWTEVITAKEPWAHIRGEAMIYSALLKKEVPPRAREIIEDDLWNLLIDCWKREPQARPSSRGVLNTMKVILEDSVDGQPIAIELSPPPIETELSPAPTLSDADRPILEEYDSVPSISDRATIISDEVVSPTEESLPQPIPDGSSISESLSDESSLSESLPSASGSSLSMPVSAGAPMGWSASSGSLGSISTSPSLPSLPSPIRSRASSMERCNSSWVAEGVSSRPPTIDSGRSVHSISDTADMASDLSGSHQKKISIGSEFYEATSSEISFSPGPSEPEVPSQVGGIVAISKFMPLDDVVSHLIVRGCRDLSEQLDELTFSVLPCRYGGSGDVYSGKLLDSTVVCVKVPRISEDSFQSARNQVYASREIHTWNKCNHVNVLPLLGLALFRGRIATLSPWIRNGTLQEYLKKHPDVDRCRLSTQVCDGVAYLHSIDIIHGDLKGDNVLISDDGNALLTDFGSADIKNRTLTFTQLMDQCGWTMRWGAPELLQEIVLPSKESDIYALGMTILEAITGQLPFADKQEMAVMLAVCFNQETPTRPVAHIPAESRHGDKLWKLLCECWAHEAEKRPKAVEVGRIMGTITREGLILINI</sequence>
<keyword evidence="4" id="KW-1185">Reference proteome</keyword>
<dbReference type="Pfam" id="PF07714">
    <property type="entry name" value="PK_Tyr_Ser-Thr"/>
    <property type="match status" value="1"/>
</dbReference>
<dbReference type="SUPFAM" id="SSF56112">
    <property type="entry name" value="Protein kinase-like (PK-like)"/>
    <property type="match status" value="2"/>
</dbReference>
<feature type="compositionally biased region" description="Low complexity" evidence="1">
    <location>
        <begin position="362"/>
        <end position="387"/>
    </location>
</feature>
<feature type="compositionally biased region" description="Polar residues" evidence="1">
    <location>
        <begin position="7"/>
        <end position="20"/>
    </location>
</feature>
<dbReference type="EMBL" id="CYGV01000546">
    <property type="protein sequence ID" value="CUA68736.1"/>
    <property type="molecule type" value="Genomic_DNA"/>
</dbReference>
<dbReference type="GO" id="GO:0005524">
    <property type="term" value="F:ATP binding"/>
    <property type="evidence" value="ECO:0007669"/>
    <property type="project" value="UniProtKB-KW"/>
</dbReference>
<dbReference type="InterPro" id="IPR000719">
    <property type="entry name" value="Prot_kinase_dom"/>
</dbReference>
<keyword evidence="3" id="KW-0808">Transferase</keyword>
<dbReference type="InterPro" id="IPR008271">
    <property type="entry name" value="Ser/Thr_kinase_AS"/>
</dbReference>
<dbReference type="PROSITE" id="PS00108">
    <property type="entry name" value="PROTEIN_KINASE_ST"/>
    <property type="match status" value="2"/>
</dbReference>
<dbReference type="PROSITE" id="PS50011">
    <property type="entry name" value="PROTEIN_KINASE_DOM"/>
    <property type="match status" value="2"/>
</dbReference>